<proteinExistence type="predicted"/>
<dbReference type="Gene3D" id="1.25.10.10">
    <property type="entry name" value="Leucine-rich Repeat Variant"/>
    <property type="match status" value="1"/>
</dbReference>
<dbReference type="SUPFAM" id="SSF48371">
    <property type="entry name" value="ARM repeat"/>
    <property type="match status" value="1"/>
</dbReference>
<dbReference type="Proteomes" id="UP000236333">
    <property type="component" value="Unassembled WGS sequence"/>
</dbReference>
<accession>A0A2J7ZNS0</accession>
<reference evidence="1 2" key="1">
    <citation type="journal article" date="2017" name="Mol. Biol. Evol.">
        <title>The 4-celled Tetrabaena socialis nuclear genome reveals the essential components for genetic control of cell number at the origin of multicellularity in the volvocine lineage.</title>
        <authorList>
            <person name="Featherston J."/>
            <person name="Arakaki Y."/>
            <person name="Hanschen E.R."/>
            <person name="Ferris P.J."/>
            <person name="Michod R.E."/>
            <person name="Olson B.J.S.C."/>
            <person name="Nozaki H."/>
            <person name="Durand P.M."/>
        </authorList>
    </citation>
    <scope>NUCLEOTIDE SEQUENCE [LARGE SCALE GENOMIC DNA]</scope>
    <source>
        <strain evidence="1 2">NIES-571</strain>
    </source>
</reference>
<dbReference type="GO" id="GO:0030126">
    <property type="term" value="C:COPI vesicle coat"/>
    <property type="evidence" value="ECO:0007669"/>
    <property type="project" value="TreeGrafter"/>
</dbReference>
<comment type="caution">
    <text evidence="1">The sequence shown here is derived from an EMBL/GenBank/DDBJ whole genome shotgun (WGS) entry which is preliminary data.</text>
</comment>
<dbReference type="AlphaFoldDB" id="A0A2J7ZNS0"/>
<evidence type="ECO:0000313" key="2">
    <source>
        <dbReference type="Proteomes" id="UP000236333"/>
    </source>
</evidence>
<name>A0A2J7ZNS0_9CHLO</name>
<feature type="non-terminal residue" evidence="1">
    <location>
        <position position="106"/>
    </location>
</feature>
<dbReference type="PANTHER" id="PTHR10635:SF0">
    <property type="entry name" value="COATOMER SUBUNIT BETA"/>
    <property type="match status" value="1"/>
</dbReference>
<sequence length="106" mass="11536">MANAVEKSCTMLVYNDKQASASEIKEALEGNDAAAKQTAMKKAVSLLLSGEQLPQLFITIVRYVLPSEDHTVQKLLLLYLVCRLSGLGLPEAIEKTDSTGKLLPEM</sequence>
<dbReference type="InterPro" id="IPR011989">
    <property type="entry name" value="ARM-like"/>
</dbReference>
<dbReference type="GO" id="GO:0006886">
    <property type="term" value="P:intracellular protein transport"/>
    <property type="evidence" value="ECO:0007669"/>
    <property type="project" value="InterPro"/>
</dbReference>
<gene>
    <name evidence="1" type="ORF">TSOC_012145</name>
</gene>
<dbReference type="EMBL" id="PGGS01000760">
    <property type="protein sequence ID" value="PNH01924.1"/>
    <property type="molecule type" value="Genomic_DNA"/>
</dbReference>
<dbReference type="GO" id="GO:0006891">
    <property type="term" value="P:intra-Golgi vesicle-mediated transport"/>
    <property type="evidence" value="ECO:0007669"/>
    <property type="project" value="TreeGrafter"/>
</dbReference>
<dbReference type="GO" id="GO:0006888">
    <property type="term" value="P:endoplasmic reticulum to Golgi vesicle-mediated transport"/>
    <property type="evidence" value="ECO:0007669"/>
    <property type="project" value="TreeGrafter"/>
</dbReference>
<dbReference type="InterPro" id="IPR016024">
    <property type="entry name" value="ARM-type_fold"/>
</dbReference>
<keyword evidence="2" id="KW-1185">Reference proteome</keyword>
<organism evidence="1 2">
    <name type="scientific">Tetrabaena socialis</name>
    <dbReference type="NCBI Taxonomy" id="47790"/>
    <lineage>
        <taxon>Eukaryota</taxon>
        <taxon>Viridiplantae</taxon>
        <taxon>Chlorophyta</taxon>
        <taxon>core chlorophytes</taxon>
        <taxon>Chlorophyceae</taxon>
        <taxon>CS clade</taxon>
        <taxon>Chlamydomonadales</taxon>
        <taxon>Tetrabaenaceae</taxon>
        <taxon>Tetrabaena</taxon>
    </lineage>
</organism>
<dbReference type="InterPro" id="IPR016460">
    <property type="entry name" value="COPB1"/>
</dbReference>
<evidence type="ECO:0000313" key="1">
    <source>
        <dbReference type="EMBL" id="PNH01924.1"/>
    </source>
</evidence>
<dbReference type="PANTHER" id="PTHR10635">
    <property type="entry name" value="COATOMER SUBUNIT BETA"/>
    <property type="match status" value="1"/>
</dbReference>
<protein>
    <submittedName>
        <fullName evidence="1">Coatomer subunit beta-2</fullName>
    </submittedName>
</protein>
<dbReference type="OrthoDB" id="10261439at2759"/>